<evidence type="ECO:0000256" key="9">
    <source>
        <dbReference type="ARBA" id="ARBA00031538"/>
    </source>
</evidence>
<evidence type="ECO:0000256" key="11">
    <source>
        <dbReference type="ARBA" id="ARBA00033342"/>
    </source>
</evidence>
<evidence type="ECO:0000259" key="14">
    <source>
        <dbReference type="Pfam" id="PF02096"/>
    </source>
</evidence>
<comment type="subunit">
    <text evidence="8">Interacts with the Sec translocase complex via SecD. Specifically interacts with transmembrane segments of nascent integral membrane proteins during membrane integration.</text>
</comment>
<dbReference type="GO" id="GO:0032977">
    <property type="term" value="F:membrane insertase activity"/>
    <property type="evidence" value="ECO:0007669"/>
    <property type="project" value="InterPro"/>
</dbReference>
<evidence type="ECO:0000256" key="1">
    <source>
        <dbReference type="ARBA" id="ARBA00004141"/>
    </source>
</evidence>
<feature type="domain" description="Membrane insertase YidC/Oxa/ALB C-terminal" evidence="14">
    <location>
        <begin position="37"/>
        <end position="245"/>
    </location>
</feature>
<comment type="subcellular location">
    <subcellularLocation>
        <location evidence="1 12">Membrane</location>
        <topology evidence="1 12">Multi-pass membrane protein</topology>
    </subcellularLocation>
</comment>
<name>A0A852SGB9_9MICO</name>
<dbReference type="InterPro" id="IPR028055">
    <property type="entry name" value="YidC/Oxa/ALB_C"/>
</dbReference>
<keyword evidence="5 13" id="KW-1133">Transmembrane helix</keyword>
<dbReference type="Proteomes" id="UP000581087">
    <property type="component" value="Unassembled WGS sequence"/>
</dbReference>
<keyword evidence="6 13" id="KW-0472">Membrane</keyword>
<evidence type="ECO:0000256" key="10">
    <source>
        <dbReference type="ARBA" id="ARBA00033245"/>
    </source>
</evidence>
<dbReference type="GO" id="GO:0005886">
    <property type="term" value="C:plasma membrane"/>
    <property type="evidence" value="ECO:0007669"/>
    <property type="project" value="TreeGrafter"/>
</dbReference>
<feature type="transmembrane region" description="Helical" evidence="13">
    <location>
        <begin position="147"/>
        <end position="178"/>
    </location>
</feature>
<dbReference type="EMBL" id="JACCBI010000001">
    <property type="protein sequence ID" value="NYD67983.1"/>
    <property type="molecule type" value="Genomic_DNA"/>
</dbReference>
<evidence type="ECO:0000256" key="5">
    <source>
        <dbReference type="ARBA" id="ARBA00022989"/>
    </source>
</evidence>
<organism evidence="15 16">
    <name type="scientific">Agromyces atrinae</name>
    <dbReference type="NCBI Taxonomy" id="592376"/>
    <lineage>
        <taxon>Bacteria</taxon>
        <taxon>Bacillati</taxon>
        <taxon>Actinomycetota</taxon>
        <taxon>Actinomycetes</taxon>
        <taxon>Micrococcales</taxon>
        <taxon>Microbacteriaceae</taxon>
        <taxon>Agromyces</taxon>
    </lineage>
</organism>
<dbReference type="PANTHER" id="PTHR12428">
    <property type="entry name" value="OXA1"/>
    <property type="match status" value="1"/>
</dbReference>
<evidence type="ECO:0000313" key="15">
    <source>
        <dbReference type="EMBL" id="NYD67983.1"/>
    </source>
</evidence>
<dbReference type="GO" id="GO:0051205">
    <property type="term" value="P:protein insertion into membrane"/>
    <property type="evidence" value="ECO:0007669"/>
    <property type="project" value="TreeGrafter"/>
</dbReference>
<dbReference type="PANTHER" id="PTHR12428:SF65">
    <property type="entry name" value="CYTOCHROME C OXIDASE ASSEMBLY PROTEIN COX18, MITOCHONDRIAL"/>
    <property type="match status" value="1"/>
</dbReference>
<dbReference type="NCBIfam" id="TIGR03592">
    <property type="entry name" value="yidC_oxa1_cterm"/>
    <property type="match status" value="1"/>
</dbReference>
<evidence type="ECO:0000256" key="4">
    <source>
        <dbReference type="ARBA" id="ARBA00022692"/>
    </source>
</evidence>
<dbReference type="AlphaFoldDB" id="A0A852SGB9"/>
<protein>
    <recommendedName>
        <fullName evidence="3">Membrane protein insertase YidC</fullName>
    </recommendedName>
    <alternativeName>
        <fullName evidence="11">Foldase YidC</fullName>
    </alternativeName>
    <alternativeName>
        <fullName evidence="10">Membrane integrase YidC</fullName>
    </alternativeName>
    <alternativeName>
        <fullName evidence="9">Membrane protein YidC</fullName>
    </alternativeName>
</protein>
<dbReference type="InterPro" id="IPR001708">
    <property type="entry name" value="YidC/ALB3/OXA1/COX18"/>
</dbReference>
<reference evidence="15 16" key="1">
    <citation type="submission" date="2020-07" db="EMBL/GenBank/DDBJ databases">
        <title>Sequencing the genomes of 1000 actinobacteria strains.</title>
        <authorList>
            <person name="Klenk H.-P."/>
        </authorList>
    </citation>
    <scope>NUCLEOTIDE SEQUENCE [LARGE SCALE GENOMIC DNA]</scope>
    <source>
        <strain evidence="15 16">DSM 23870</strain>
    </source>
</reference>
<gene>
    <name evidence="15" type="ORF">BJ972_002502</name>
</gene>
<evidence type="ECO:0000256" key="8">
    <source>
        <dbReference type="ARBA" id="ARBA00026028"/>
    </source>
</evidence>
<evidence type="ECO:0000256" key="12">
    <source>
        <dbReference type="RuleBase" id="RU003945"/>
    </source>
</evidence>
<dbReference type="Pfam" id="PF02096">
    <property type="entry name" value="60KD_IMP"/>
    <property type="match status" value="1"/>
</dbReference>
<evidence type="ECO:0000313" key="16">
    <source>
        <dbReference type="Proteomes" id="UP000581087"/>
    </source>
</evidence>
<accession>A0A852SGB9</accession>
<sequence>MNPYEFGPIAALLDGAYSLVMALTDLIEPVAGGAAAALAVILLTLGVRVLLVPVGISQAKAQRMRKRLAPKLAELRRRYEKKPEVLQRKTMELYSEEGANPLAGCLPLLLQAPVISLVYGIFLLPTINGHANALLDFSLAGVPLGSSFAHGLVTASVSGASLLVFGLIIVGIGIIAWFSRMLQLKLMGDPAVAAADAPPALQRMTGVLSFAPFITAVIAAFVPLAASLYLLTTVTWTLGERWILSRVIRDEPVRAVETES</sequence>
<evidence type="ECO:0000256" key="2">
    <source>
        <dbReference type="ARBA" id="ARBA00010527"/>
    </source>
</evidence>
<evidence type="ECO:0000256" key="6">
    <source>
        <dbReference type="ARBA" id="ARBA00023136"/>
    </source>
</evidence>
<evidence type="ECO:0000256" key="3">
    <source>
        <dbReference type="ARBA" id="ARBA00015325"/>
    </source>
</evidence>
<proteinExistence type="inferred from homology"/>
<feature type="transmembrane region" description="Helical" evidence="13">
    <location>
        <begin position="34"/>
        <end position="56"/>
    </location>
</feature>
<comment type="similarity">
    <text evidence="2">Belongs to the OXA1/ALB3/YidC family. Type 1 subfamily.</text>
</comment>
<evidence type="ECO:0000256" key="7">
    <source>
        <dbReference type="ARBA" id="ARBA00025034"/>
    </source>
</evidence>
<comment type="caution">
    <text evidence="15">The sequence shown here is derived from an EMBL/GenBank/DDBJ whole genome shotgun (WGS) entry which is preliminary data.</text>
</comment>
<dbReference type="RefSeq" id="WP_164989843.1">
    <property type="nucleotide sequence ID" value="NZ_JACCBI010000001.1"/>
</dbReference>
<evidence type="ECO:0000256" key="13">
    <source>
        <dbReference type="SAM" id="Phobius"/>
    </source>
</evidence>
<comment type="function">
    <text evidence="7">Required for the insertion and/or proper folding and/or complex formation of integral membrane proteins into the membrane. Involved in integration of membrane proteins that insert both dependently and independently of the Sec translocase complex, as well as at least some lipoproteins. Aids folding of multispanning membrane proteins.</text>
</comment>
<keyword evidence="4 12" id="KW-0812">Transmembrane</keyword>
<feature type="transmembrane region" description="Helical" evidence="13">
    <location>
        <begin position="210"/>
        <end position="231"/>
    </location>
</feature>